<sequence length="180" mass="20115">MVLLFHSDNSYVCGDDDKHAEAKRGGQSREQEADAMTAFWHGSDPIRLYSAKTYVDHPTSPSLPDPNYIPHIPYMPLGTRQTRLGDNLPIPVVLPNLGGVSGLVVAQAEDESDEERDKGKAENDKPKSIHRKTLMGIHTYKTTITDDWRQELASASNDLTKKAIWKYPFVAPQKIDFPLA</sequence>
<dbReference type="Proteomes" id="UP000596902">
    <property type="component" value="Unassembled WGS sequence"/>
</dbReference>
<dbReference type="RefSeq" id="XP_038784682.1">
    <property type="nucleotide sequence ID" value="XM_038932194.1"/>
</dbReference>
<protein>
    <submittedName>
        <fullName evidence="2">Uncharacterized protein</fullName>
    </submittedName>
</protein>
<proteinExistence type="predicted"/>
<evidence type="ECO:0000256" key="1">
    <source>
        <dbReference type="SAM" id="MobiDB-lite"/>
    </source>
</evidence>
<keyword evidence="3" id="KW-1185">Reference proteome</keyword>
<reference evidence="2" key="1">
    <citation type="submission" date="2020-01" db="EMBL/GenBank/DDBJ databases">
        <authorList>
            <person name="Feng Z.H.Z."/>
        </authorList>
    </citation>
    <scope>NUCLEOTIDE SEQUENCE</scope>
    <source>
        <strain evidence="2">CBS107.38</strain>
    </source>
</reference>
<accession>A0A8H7B3L0</accession>
<dbReference type="GeneID" id="62205372"/>
<evidence type="ECO:0000313" key="2">
    <source>
        <dbReference type="EMBL" id="KAF7674387.1"/>
    </source>
</evidence>
<name>A0A8H7B3L0_9PLEO</name>
<evidence type="ECO:0000313" key="3">
    <source>
        <dbReference type="Proteomes" id="UP000596902"/>
    </source>
</evidence>
<feature type="region of interest" description="Disordered" evidence="1">
    <location>
        <begin position="107"/>
        <end position="129"/>
    </location>
</feature>
<comment type="caution">
    <text evidence="2">The sequence shown here is derived from an EMBL/GenBank/DDBJ whole genome shotgun (WGS) entry which is preliminary data.</text>
</comment>
<dbReference type="AlphaFoldDB" id="A0A8H7B3L0"/>
<feature type="compositionally biased region" description="Basic and acidic residues" evidence="1">
    <location>
        <begin position="115"/>
        <end position="127"/>
    </location>
</feature>
<dbReference type="EMBL" id="JAAABM010000010">
    <property type="protein sequence ID" value="KAF7674387.1"/>
    <property type="molecule type" value="Genomic_DNA"/>
</dbReference>
<reference evidence="2" key="2">
    <citation type="submission" date="2020-08" db="EMBL/GenBank/DDBJ databases">
        <title>Draft Genome Sequence of Cumin Blight Pathogen Alternaria burnsii.</title>
        <authorList>
            <person name="Feng Z."/>
        </authorList>
    </citation>
    <scope>NUCLEOTIDE SEQUENCE</scope>
    <source>
        <strain evidence="2">CBS107.38</strain>
    </source>
</reference>
<gene>
    <name evidence="2" type="ORF">GT037_007147</name>
</gene>
<organism evidence="2 3">
    <name type="scientific">Alternaria burnsii</name>
    <dbReference type="NCBI Taxonomy" id="1187904"/>
    <lineage>
        <taxon>Eukaryota</taxon>
        <taxon>Fungi</taxon>
        <taxon>Dikarya</taxon>
        <taxon>Ascomycota</taxon>
        <taxon>Pezizomycotina</taxon>
        <taxon>Dothideomycetes</taxon>
        <taxon>Pleosporomycetidae</taxon>
        <taxon>Pleosporales</taxon>
        <taxon>Pleosporineae</taxon>
        <taxon>Pleosporaceae</taxon>
        <taxon>Alternaria</taxon>
        <taxon>Alternaria sect. Alternaria</taxon>
    </lineage>
</organism>